<sequence>MSRVGIYGGTFDPIHNGHLHVIRQLIEKKIIDRLILVPAGQPLLRENAPIAPGAARRTMCQLAISSLPENISSHVEVNPIEILREGPSYAIDTVEAVRSTYPNDEIFLIMGADAYSKIDQWHRAPELHTMVSIICINRPGFAPHGIDIAALDVSATSIRAGLSTEVPEIVAAFIGENKLYDN</sequence>
<organism evidence="9">
    <name type="scientific">freshwater metagenome</name>
    <dbReference type="NCBI Taxonomy" id="449393"/>
    <lineage>
        <taxon>unclassified sequences</taxon>
        <taxon>metagenomes</taxon>
        <taxon>ecological metagenomes</taxon>
    </lineage>
</organism>
<evidence type="ECO:0000256" key="5">
    <source>
        <dbReference type="ARBA" id="ARBA00022741"/>
    </source>
</evidence>
<keyword evidence="3" id="KW-0808">Transferase</keyword>
<keyword evidence="6" id="KW-0067">ATP-binding</keyword>
<protein>
    <submittedName>
        <fullName evidence="9">Unannotated protein</fullName>
    </submittedName>
</protein>
<dbReference type="EMBL" id="CAEZUG010000078">
    <property type="protein sequence ID" value="CAB4599966.1"/>
    <property type="molecule type" value="Genomic_DNA"/>
</dbReference>
<accession>A0A6J6GF91</accession>
<reference evidence="9" key="1">
    <citation type="submission" date="2020-05" db="EMBL/GenBank/DDBJ databases">
        <authorList>
            <person name="Chiriac C."/>
            <person name="Salcher M."/>
            <person name="Ghai R."/>
            <person name="Kavagutti S V."/>
        </authorList>
    </citation>
    <scope>NUCLEOTIDE SEQUENCE</scope>
</reference>
<dbReference type="CDD" id="cd02165">
    <property type="entry name" value="NMNAT"/>
    <property type="match status" value="1"/>
</dbReference>
<evidence type="ECO:0000259" key="8">
    <source>
        <dbReference type="Pfam" id="PF01467"/>
    </source>
</evidence>
<dbReference type="SUPFAM" id="SSF52374">
    <property type="entry name" value="Nucleotidylyl transferase"/>
    <property type="match status" value="1"/>
</dbReference>
<evidence type="ECO:0000256" key="3">
    <source>
        <dbReference type="ARBA" id="ARBA00022679"/>
    </source>
</evidence>
<evidence type="ECO:0000256" key="7">
    <source>
        <dbReference type="ARBA" id="ARBA00023027"/>
    </source>
</evidence>
<keyword evidence="7" id="KW-0520">NAD</keyword>
<dbReference type="AlphaFoldDB" id="A0A6J6GF91"/>
<dbReference type="PANTHER" id="PTHR39321:SF3">
    <property type="entry name" value="PHOSPHOPANTETHEINE ADENYLYLTRANSFERASE"/>
    <property type="match status" value="1"/>
</dbReference>
<proteinExistence type="inferred from homology"/>
<evidence type="ECO:0000256" key="6">
    <source>
        <dbReference type="ARBA" id="ARBA00022840"/>
    </source>
</evidence>
<keyword evidence="4" id="KW-0548">Nucleotidyltransferase</keyword>
<evidence type="ECO:0000256" key="2">
    <source>
        <dbReference type="ARBA" id="ARBA00022642"/>
    </source>
</evidence>
<dbReference type="PANTHER" id="PTHR39321">
    <property type="entry name" value="NICOTINATE-NUCLEOTIDE ADENYLYLTRANSFERASE-RELATED"/>
    <property type="match status" value="1"/>
</dbReference>
<evidence type="ECO:0000313" key="10">
    <source>
        <dbReference type="EMBL" id="CAB4660895.1"/>
    </source>
</evidence>
<gene>
    <name evidence="9" type="ORF">UFOPK1795_01113</name>
    <name evidence="10" type="ORF">UFOPK2275_00527</name>
</gene>
<dbReference type="InterPro" id="IPR004821">
    <property type="entry name" value="Cyt_trans-like"/>
</dbReference>
<dbReference type="GO" id="GO:0070566">
    <property type="term" value="F:adenylyltransferase activity"/>
    <property type="evidence" value="ECO:0007669"/>
    <property type="project" value="UniProtKB-ARBA"/>
</dbReference>
<name>A0A6J6GF91_9ZZZZ</name>
<dbReference type="InterPro" id="IPR005248">
    <property type="entry name" value="NadD/NMNAT"/>
</dbReference>
<dbReference type="EMBL" id="CAEZWQ010000047">
    <property type="protein sequence ID" value="CAB4660895.1"/>
    <property type="molecule type" value="Genomic_DNA"/>
</dbReference>
<keyword evidence="2" id="KW-0662">Pyridine nucleotide biosynthesis</keyword>
<dbReference type="GO" id="GO:0005524">
    <property type="term" value="F:ATP binding"/>
    <property type="evidence" value="ECO:0007669"/>
    <property type="project" value="UniProtKB-KW"/>
</dbReference>
<dbReference type="InterPro" id="IPR014729">
    <property type="entry name" value="Rossmann-like_a/b/a_fold"/>
</dbReference>
<evidence type="ECO:0000256" key="4">
    <source>
        <dbReference type="ARBA" id="ARBA00022695"/>
    </source>
</evidence>
<comment type="pathway">
    <text evidence="1">Cofactor biosynthesis; NAD(+) biosynthesis.</text>
</comment>
<dbReference type="NCBIfam" id="TIGR00482">
    <property type="entry name" value="nicotinate (nicotinamide) nucleotide adenylyltransferase"/>
    <property type="match status" value="1"/>
</dbReference>
<dbReference type="NCBIfam" id="TIGR00125">
    <property type="entry name" value="cyt_tran_rel"/>
    <property type="match status" value="1"/>
</dbReference>
<feature type="domain" description="Cytidyltransferase-like" evidence="8">
    <location>
        <begin position="6"/>
        <end position="160"/>
    </location>
</feature>
<dbReference type="Gene3D" id="3.40.50.620">
    <property type="entry name" value="HUPs"/>
    <property type="match status" value="1"/>
</dbReference>
<dbReference type="HAMAP" id="MF_00244">
    <property type="entry name" value="NaMN_adenylyltr"/>
    <property type="match status" value="1"/>
</dbReference>
<keyword evidence="5" id="KW-0547">Nucleotide-binding</keyword>
<dbReference type="GO" id="GO:0009435">
    <property type="term" value="P:NAD+ biosynthetic process"/>
    <property type="evidence" value="ECO:0007669"/>
    <property type="project" value="UniProtKB-UniPathway"/>
</dbReference>
<dbReference type="UniPathway" id="UPA00253"/>
<dbReference type="Pfam" id="PF01467">
    <property type="entry name" value="CTP_transf_like"/>
    <property type="match status" value="1"/>
</dbReference>
<evidence type="ECO:0000313" key="9">
    <source>
        <dbReference type="EMBL" id="CAB4599966.1"/>
    </source>
</evidence>
<evidence type="ECO:0000256" key="1">
    <source>
        <dbReference type="ARBA" id="ARBA00004790"/>
    </source>
</evidence>